<dbReference type="GO" id="GO:0016791">
    <property type="term" value="F:phosphatase activity"/>
    <property type="evidence" value="ECO:0007669"/>
    <property type="project" value="TreeGrafter"/>
</dbReference>
<proteinExistence type="predicted"/>
<organism evidence="1 2">
    <name type="scientific">Entamoeba histolytica</name>
    <dbReference type="NCBI Taxonomy" id="5759"/>
    <lineage>
        <taxon>Eukaryota</taxon>
        <taxon>Amoebozoa</taxon>
        <taxon>Evosea</taxon>
        <taxon>Archamoebae</taxon>
        <taxon>Mastigamoebida</taxon>
        <taxon>Entamoebidae</taxon>
        <taxon>Entamoeba</taxon>
    </lineage>
</organism>
<evidence type="ECO:0000313" key="2">
    <source>
        <dbReference type="Proteomes" id="UP000078387"/>
    </source>
</evidence>
<dbReference type="Gene3D" id="3.40.50.1000">
    <property type="entry name" value="HAD superfamily/HAD-like"/>
    <property type="match status" value="1"/>
</dbReference>
<dbReference type="VEuPathDB" id="AmoebaDB:EHI_036550"/>
<name>A0A175JVU5_ENTHI</name>
<dbReference type="VEuPathDB" id="AmoebaDB:KM1_057550"/>
<accession>A0A175JVU5</accession>
<dbReference type="EMBL" id="BDEQ01000001">
    <property type="protein sequence ID" value="GAT97881.1"/>
    <property type="molecule type" value="Genomic_DNA"/>
</dbReference>
<dbReference type="Proteomes" id="UP000078387">
    <property type="component" value="Unassembled WGS sequence"/>
</dbReference>
<dbReference type="PANTHER" id="PTHR18901">
    <property type="entry name" value="2-DEOXYGLUCOSE-6-PHOSPHATE PHOSPHATASE 2"/>
    <property type="match status" value="1"/>
</dbReference>
<dbReference type="PANTHER" id="PTHR18901:SF38">
    <property type="entry name" value="PSEUDOURIDINE-5'-PHOSPHATASE"/>
    <property type="match status" value="1"/>
</dbReference>
<dbReference type="InterPro" id="IPR036412">
    <property type="entry name" value="HAD-like_sf"/>
</dbReference>
<gene>
    <name evidence="1" type="ORF">CL6EHI_036550</name>
</gene>
<dbReference type="Gene3D" id="1.10.150.240">
    <property type="entry name" value="Putative phosphatase, domain 2"/>
    <property type="match status" value="1"/>
</dbReference>
<dbReference type="InterPro" id="IPR023198">
    <property type="entry name" value="PGP-like_dom2"/>
</dbReference>
<keyword evidence="1" id="KW-0378">Hydrolase</keyword>
<comment type="caution">
    <text evidence="1">The sequence shown here is derived from an EMBL/GenBank/DDBJ whole genome shotgun (WGS) entry which is preliminary data.</text>
</comment>
<protein>
    <submittedName>
        <fullName evidence="1">Had hydrolase family ia variant 3</fullName>
    </submittedName>
</protein>
<reference evidence="1 2" key="1">
    <citation type="submission" date="2016-05" db="EMBL/GenBank/DDBJ databases">
        <title>First whole genome sequencing of Entamoeba histolytica HM1:IMSS-clone-6.</title>
        <authorList>
            <person name="Mukherjee Avik.K."/>
            <person name="Izumyama S."/>
            <person name="Nakada-Tsukui K."/>
            <person name="Nozaki T."/>
        </authorList>
    </citation>
    <scope>NUCLEOTIDE SEQUENCE [LARGE SCALE GENOMIC DNA]</scope>
    <source>
        <strain evidence="1 2">HM1:IMSS clone 6</strain>
    </source>
</reference>
<evidence type="ECO:0000313" key="1">
    <source>
        <dbReference type="EMBL" id="GAT97881.1"/>
    </source>
</evidence>
<dbReference type="InterPro" id="IPR041492">
    <property type="entry name" value="HAD_2"/>
</dbReference>
<dbReference type="InterPro" id="IPR023214">
    <property type="entry name" value="HAD_sf"/>
</dbReference>
<dbReference type="SUPFAM" id="SSF56784">
    <property type="entry name" value="HAD-like"/>
    <property type="match status" value="1"/>
</dbReference>
<dbReference type="Pfam" id="PF13419">
    <property type="entry name" value="HAD_2"/>
    <property type="match status" value="1"/>
</dbReference>
<dbReference type="SFLD" id="SFLDS00003">
    <property type="entry name" value="Haloacid_Dehalogenase"/>
    <property type="match status" value="1"/>
</dbReference>
<dbReference type="VEuPathDB" id="AmoebaDB:EHI7A_028800"/>
<dbReference type="SFLD" id="SFLDG01129">
    <property type="entry name" value="C1.5:_HAD__Beta-PGM__Phosphata"/>
    <property type="match status" value="1"/>
</dbReference>
<dbReference type="NCBIfam" id="TIGR01509">
    <property type="entry name" value="HAD-SF-IA-v3"/>
    <property type="match status" value="1"/>
</dbReference>
<dbReference type="AlphaFoldDB" id="A0A175JVU5"/>
<sequence length="220" mass="25548">MKVAIFDFDGTIVYSETLWIDTFDQFEIKFKLPRTPKEVRAHQMTQSVLNLAKLYYTTYESIRQQYKSAEELASYFNEKTEKKVYCKQPIEGVCGFIEKLQKNNIPIIIASSGRKEHIDKYLKQWNIKVNDIVTGVDVLHPKPSADIYFEAMKRSGKTINPNECFVFEDNPIPAINAHQAGFKVCMIKYNNNSIFQESFDFADIIITNYLGIKETLIEEE</sequence>
<dbReference type="VEuPathDB" id="AmoebaDB:EHI8A_043950"/>
<dbReference type="VEuPathDB" id="AmoebaDB:EHI5A_049640"/>
<dbReference type="eggNOG" id="KOG2914">
    <property type="taxonomic scope" value="Eukaryota"/>
</dbReference>
<dbReference type="InterPro" id="IPR006439">
    <property type="entry name" value="HAD-SF_hydro_IA"/>
</dbReference>